<keyword evidence="7" id="KW-1185">Reference proteome</keyword>
<dbReference type="GO" id="GO:0043014">
    <property type="term" value="F:alpha-tubulin binding"/>
    <property type="evidence" value="ECO:0007669"/>
    <property type="project" value="InterPro"/>
</dbReference>
<evidence type="ECO:0000259" key="5">
    <source>
        <dbReference type="PROSITE" id="PS50245"/>
    </source>
</evidence>
<dbReference type="GO" id="GO:0031122">
    <property type="term" value="P:cytoplasmic microtubule organization"/>
    <property type="evidence" value="ECO:0007669"/>
    <property type="project" value="TreeGrafter"/>
</dbReference>
<comment type="similarity">
    <text evidence="4">Belongs to the TBCB family.</text>
</comment>
<dbReference type="GO" id="GO:0035371">
    <property type="term" value="C:microtubule plus-end"/>
    <property type="evidence" value="ECO:0007669"/>
    <property type="project" value="TreeGrafter"/>
</dbReference>
<organism evidence="6 7">
    <name type="scientific">Trichocladium antarcticum</name>
    <dbReference type="NCBI Taxonomy" id="1450529"/>
    <lineage>
        <taxon>Eukaryota</taxon>
        <taxon>Fungi</taxon>
        <taxon>Dikarya</taxon>
        <taxon>Ascomycota</taxon>
        <taxon>Pezizomycotina</taxon>
        <taxon>Sordariomycetes</taxon>
        <taxon>Sordariomycetidae</taxon>
        <taxon>Sordariales</taxon>
        <taxon>Chaetomiaceae</taxon>
        <taxon>Trichocladium</taxon>
    </lineage>
</organism>
<dbReference type="InterPro" id="IPR029071">
    <property type="entry name" value="Ubiquitin-like_domsf"/>
</dbReference>
<dbReference type="Pfam" id="PF01302">
    <property type="entry name" value="CAP_GLY"/>
    <property type="match status" value="1"/>
</dbReference>
<dbReference type="GO" id="GO:0005938">
    <property type="term" value="C:cell cortex"/>
    <property type="evidence" value="ECO:0007669"/>
    <property type="project" value="TreeGrafter"/>
</dbReference>
<dbReference type="EMBL" id="MU853405">
    <property type="protein sequence ID" value="KAK4135577.1"/>
    <property type="molecule type" value="Genomic_DNA"/>
</dbReference>
<comment type="subcellular location">
    <subcellularLocation>
        <location evidence="1">Cytoplasm</location>
    </subcellularLocation>
</comment>
<dbReference type="InterPro" id="IPR000938">
    <property type="entry name" value="CAP-Gly_domain"/>
</dbReference>
<evidence type="ECO:0000256" key="3">
    <source>
        <dbReference type="ARBA" id="ARBA00023186"/>
    </source>
</evidence>
<keyword evidence="3" id="KW-0143">Chaperone</keyword>
<dbReference type="Gene3D" id="3.10.20.90">
    <property type="entry name" value="Phosphatidylinositol 3-kinase Catalytic Subunit, Chain A, domain 1"/>
    <property type="match status" value="1"/>
</dbReference>
<dbReference type="CDD" id="cd01789">
    <property type="entry name" value="Ubl_TBCB"/>
    <property type="match status" value="1"/>
</dbReference>
<feature type="domain" description="CAP-Gly" evidence="5">
    <location>
        <begin position="182"/>
        <end position="219"/>
    </location>
</feature>
<gene>
    <name evidence="6" type="ORF">BT67DRAFT_254668</name>
</gene>
<dbReference type="GO" id="GO:0051010">
    <property type="term" value="F:microtubule plus-end binding"/>
    <property type="evidence" value="ECO:0007669"/>
    <property type="project" value="TreeGrafter"/>
</dbReference>
<dbReference type="InterPro" id="IPR036859">
    <property type="entry name" value="CAP-Gly_dom_sf"/>
</dbReference>
<dbReference type="GO" id="GO:0007021">
    <property type="term" value="P:tubulin complex assembly"/>
    <property type="evidence" value="ECO:0007669"/>
    <property type="project" value="InterPro"/>
</dbReference>
<reference evidence="6" key="1">
    <citation type="journal article" date="2023" name="Mol. Phylogenet. Evol.">
        <title>Genome-scale phylogeny and comparative genomics of the fungal order Sordariales.</title>
        <authorList>
            <person name="Hensen N."/>
            <person name="Bonometti L."/>
            <person name="Westerberg I."/>
            <person name="Brannstrom I.O."/>
            <person name="Guillou S."/>
            <person name="Cros-Aarteil S."/>
            <person name="Calhoun S."/>
            <person name="Haridas S."/>
            <person name="Kuo A."/>
            <person name="Mondo S."/>
            <person name="Pangilinan J."/>
            <person name="Riley R."/>
            <person name="LaButti K."/>
            <person name="Andreopoulos B."/>
            <person name="Lipzen A."/>
            <person name="Chen C."/>
            <person name="Yan M."/>
            <person name="Daum C."/>
            <person name="Ng V."/>
            <person name="Clum A."/>
            <person name="Steindorff A."/>
            <person name="Ohm R.A."/>
            <person name="Martin F."/>
            <person name="Silar P."/>
            <person name="Natvig D.O."/>
            <person name="Lalanne C."/>
            <person name="Gautier V."/>
            <person name="Ament-Velasquez S.L."/>
            <person name="Kruys A."/>
            <person name="Hutchinson M.I."/>
            <person name="Powell A.J."/>
            <person name="Barry K."/>
            <person name="Miller A.N."/>
            <person name="Grigoriev I.V."/>
            <person name="Debuchy R."/>
            <person name="Gladieux P."/>
            <person name="Hiltunen Thoren M."/>
            <person name="Johannesson H."/>
        </authorList>
    </citation>
    <scope>NUCLEOTIDE SEQUENCE</scope>
    <source>
        <strain evidence="6">CBS 123565</strain>
    </source>
</reference>
<dbReference type="SMART" id="SM01052">
    <property type="entry name" value="CAP_GLY"/>
    <property type="match status" value="1"/>
</dbReference>
<dbReference type="Gene3D" id="2.30.30.190">
    <property type="entry name" value="CAP Gly-rich-like domain"/>
    <property type="match status" value="1"/>
</dbReference>
<dbReference type="InterPro" id="IPR045172">
    <property type="entry name" value="TBCB_Ubl"/>
</dbReference>
<dbReference type="GO" id="GO:0005634">
    <property type="term" value="C:nucleus"/>
    <property type="evidence" value="ECO:0007669"/>
    <property type="project" value="TreeGrafter"/>
</dbReference>
<sequence length="240" mass="26740">MADVPLYVVSDYASAERRITPSWSIFQLRTKLEPITGIPPSCQQIFLKTSSNERIPIEASDEEAVFLQQFPLAPYAELQVVDTRPPSARPNFSSSAGVEKYVLPADEYEKKTDSVLAWKKTQKLGRFDPNAPTHEQAKIAAISQEIESRGIAIGKRCRLGLDDTRRGEIKYVGDVKEIPGLGAWVGVQLDEPVGKNDGSIGGTRYWGEESELKRGVFVRAERVEIGDFPVLDDLEDMEEI</sequence>
<evidence type="ECO:0000313" key="7">
    <source>
        <dbReference type="Proteomes" id="UP001304895"/>
    </source>
</evidence>
<protein>
    <recommendedName>
        <fullName evidence="5">CAP-Gly domain-containing protein</fullName>
    </recommendedName>
</protein>
<evidence type="ECO:0000256" key="4">
    <source>
        <dbReference type="ARBA" id="ARBA00025779"/>
    </source>
</evidence>
<dbReference type="Pfam" id="PF14560">
    <property type="entry name" value="Ubiquitin_2"/>
    <property type="match status" value="1"/>
</dbReference>
<comment type="caution">
    <text evidence="6">The sequence shown here is derived from an EMBL/GenBank/DDBJ whole genome shotgun (WGS) entry which is preliminary data.</text>
</comment>
<dbReference type="SUPFAM" id="SSF54236">
    <property type="entry name" value="Ubiquitin-like"/>
    <property type="match status" value="1"/>
</dbReference>
<dbReference type="PROSITE" id="PS50245">
    <property type="entry name" value="CAP_GLY_2"/>
    <property type="match status" value="1"/>
</dbReference>
<dbReference type="Proteomes" id="UP001304895">
    <property type="component" value="Unassembled WGS sequence"/>
</dbReference>
<reference evidence="6" key="2">
    <citation type="submission" date="2023-05" db="EMBL/GenBank/DDBJ databases">
        <authorList>
            <consortium name="Lawrence Berkeley National Laboratory"/>
            <person name="Steindorff A."/>
            <person name="Hensen N."/>
            <person name="Bonometti L."/>
            <person name="Westerberg I."/>
            <person name="Brannstrom I.O."/>
            <person name="Guillou S."/>
            <person name="Cros-Aarteil S."/>
            <person name="Calhoun S."/>
            <person name="Haridas S."/>
            <person name="Kuo A."/>
            <person name="Mondo S."/>
            <person name="Pangilinan J."/>
            <person name="Riley R."/>
            <person name="Labutti K."/>
            <person name="Andreopoulos B."/>
            <person name="Lipzen A."/>
            <person name="Chen C."/>
            <person name="Yanf M."/>
            <person name="Daum C."/>
            <person name="Ng V."/>
            <person name="Clum A."/>
            <person name="Ohm R."/>
            <person name="Martin F."/>
            <person name="Silar P."/>
            <person name="Natvig D."/>
            <person name="Lalanne C."/>
            <person name="Gautier V."/>
            <person name="Ament-Velasquez S.L."/>
            <person name="Kruys A."/>
            <person name="Hutchinson M.I."/>
            <person name="Powell A.J."/>
            <person name="Barry K."/>
            <person name="Miller A.N."/>
            <person name="Grigoriev I.V."/>
            <person name="Debuchy R."/>
            <person name="Gladieux P."/>
            <person name="Thoren M.H."/>
            <person name="Johannesson H."/>
        </authorList>
    </citation>
    <scope>NUCLEOTIDE SEQUENCE</scope>
    <source>
        <strain evidence="6">CBS 123565</strain>
    </source>
</reference>
<name>A0AAN6ZEN7_9PEZI</name>
<dbReference type="AlphaFoldDB" id="A0AAN6ZEN7"/>
<dbReference type="GO" id="GO:0007023">
    <property type="term" value="P:post-chaperonin tubulin folding pathway"/>
    <property type="evidence" value="ECO:0007669"/>
    <property type="project" value="InterPro"/>
</dbReference>
<dbReference type="PANTHER" id="PTHR18916">
    <property type="entry name" value="DYNACTIN 1-RELATED MICROTUBULE-BINDING"/>
    <property type="match status" value="1"/>
</dbReference>
<dbReference type="SUPFAM" id="SSF74924">
    <property type="entry name" value="Cap-Gly domain"/>
    <property type="match status" value="1"/>
</dbReference>
<dbReference type="PANTHER" id="PTHR18916:SF85">
    <property type="entry name" value="TUBULIN-FOLDING COFACTOR B"/>
    <property type="match status" value="1"/>
</dbReference>
<keyword evidence="2" id="KW-0963">Cytoplasm</keyword>
<evidence type="ECO:0000313" key="6">
    <source>
        <dbReference type="EMBL" id="KAK4135577.1"/>
    </source>
</evidence>
<dbReference type="InterPro" id="IPR000626">
    <property type="entry name" value="Ubiquitin-like_dom"/>
</dbReference>
<accession>A0AAN6ZEN7</accession>
<evidence type="ECO:0000256" key="1">
    <source>
        <dbReference type="ARBA" id="ARBA00004496"/>
    </source>
</evidence>
<evidence type="ECO:0000256" key="2">
    <source>
        <dbReference type="ARBA" id="ARBA00022490"/>
    </source>
</evidence>
<proteinExistence type="inferred from homology"/>